<dbReference type="EMBL" id="CP024608">
    <property type="protein sequence ID" value="ATQ77353.1"/>
    <property type="molecule type" value="Genomic_DNA"/>
</dbReference>
<keyword evidence="2 4" id="KW-0238">DNA-binding</keyword>
<evidence type="ECO:0000313" key="6">
    <source>
        <dbReference type="EMBL" id="ATQ77353.1"/>
    </source>
</evidence>
<feature type="domain" description="HTH tetR-type" evidence="5">
    <location>
        <begin position="12"/>
        <end position="72"/>
    </location>
</feature>
<proteinExistence type="predicted"/>
<dbReference type="GO" id="GO:0003677">
    <property type="term" value="F:DNA binding"/>
    <property type="evidence" value="ECO:0007669"/>
    <property type="project" value="UniProtKB-UniRule"/>
</dbReference>
<dbReference type="InterPro" id="IPR001647">
    <property type="entry name" value="HTH_TetR"/>
</dbReference>
<organism evidence="6 7">
    <name type="scientific">Massilia violaceinigra</name>
    <dbReference type="NCBI Taxonomy" id="2045208"/>
    <lineage>
        <taxon>Bacteria</taxon>
        <taxon>Pseudomonadati</taxon>
        <taxon>Pseudomonadota</taxon>
        <taxon>Betaproteobacteria</taxon>
        <taxon>Burkholderiales</taxon>
        <taxon>Oxalobacteraceae</taxon>
        <taxon>Telluria group</taxon>
        <taxon>Massilia</taxon>
    </lineage>
</organism>
<evidence type="ECO:0000256" key="4">
    <source>
        <dbReference type="PROSITE-ProRule" id="PRU00335"/>
    </source>
</evidence>
<reference evidence="6" key="1">
    <citation type="submission" date="2017-10" db="EMBL/GenBank/DDBJ databases">
        <title>Massilia psychrophilum sp. nov., a novel purple-pigmented bacterium isolated from Tianshan glacier, Xinjiang Municipality, China.</title>
        <authorList>
            <person name="Wang H."/>
        </authorList>
    </citation>
    <scope>NUCLEOTIDE SEQUENCE [LARGE SCALE GENOMIC DNA]</scope>
    <source>
        <strain evidence="6">B2</strain>
    </source>
</reference>
<evidence type="ECO:0000256" key="2">
    <source>
        <dbReference type="ARBA" id="ARBA00023125"/>
    </source>
</evidence>
<keyword evidence="1" id="KW-0805">Transcription regulation</keyword>
<dbReference type="InterPro" id="IPR009057">
    <property type="entry name" value="Homeodomain-like_sf"/>
</dbReference>
<dbReference type="KEGG" id="mass:CR152_24740"/>
<evidence type="ECO:0000256" key="1">
    <source>
        <dbReference type="ARBA" id="ARBA00023015"/>
    </source>
</evidence>
<name>A0A2D2DQY8_9BURK</name>
<dbReference type="PANTHER" id="PTHR47506:SF1">
    <property type="entry name" value="HTH-TYPE TRANSCRIPTIONAL REGULATOR YJDC"/>
    <property type="match status" value="1"/>
</dbReference>
<gene>
    <name evidence="6" type="ORF">CR152_24740</name>
</gene>
<accession>A0A2D2DQY8</accession>
<dbReference type="SUPFAM" id="SSF46689">
    <property type="entry name" value="Homeodomain-like"/>
    <property type="match status" value="1"/>
</dbReference>
<feature type="DNA-binding region" description="H-T-H motif" evidence="4">
    <location>
        <begin position="35"/>
        <end position="54"/>
    </location>
</feature>
<dbReference type="Gene3D" id="1.10.357.10">
    <property type="entry name" value="Tetracycline Repressor, domain 2"/>
    <property type="match status" value="1"/>
</dbReference>
<evidence type="ECO:0000259" key="5">
    <source>
        <dbReference type="PROSITE" id="PS50977"/>
    </source>
</evidence>
<protein>
    <submittedName>
        <fullName evidence="6">TetR family transcriptional regulator</fullName>
    </submittedName>
</protein>
<evidence type="ECO:0000256" key="3">
    <source>
        <dbReference type="ARBA" id="ARBA00023163"/>
    </source>
</evidence>
<sequence length="192" mass="21575">MVHFRETNVKIRLTRDSWLQAGFHALDKYGYEAVSAQALARRLNVTRGSFYHHFASRQDFIAQLLGRWEVEYTVDVISEAHSAADPLAMLQRYIAVVAKLKPGREVAIRAWAGKDKRVNELLQRVDGLRLEFARESARALLPPSAKGADVEALAQLAFLALIGLVHTGGQGDGRFHQLFAYLTDFGTRLRND</sequence>
<dbReference type="Proteomes" id="UP000229897">
    <property type="component" value="Chromosome"/>
</dbReference>
<dbReference type="PANTHER" id="PTHR47506">
    <property type="entry name" value="TRANSCRIPTIONAL REGULATORY PROTEIN"/>
    <property type="match status" value="1"/>
</dbReference>
<dbReference type="PROSITE" id="PS50977">
    <property type="entry name" value="HTH_TETR_2"/>
    <property type="match status" value="1"/>
</dbReference>
<dbReference type="AlphaFoldDB" id="A0A2D2DQY8"/>
<dbReference type="Pfam" id="PF00440">
    <property type="entry name" value="TetR_N"/>
    <property type="match status" value="1"/>
</dbReference>
<evidence type="ECO:0000313" key="7">
    <source>
        <dbReference type="Proteomes" id="UP000229897"/>
    </source>
</evidence>
<keyword evidence="3" id="KW-0804">Transcription</keyword>
<keyword evidence="7" id="KW-1185">Reference proteome</keyword>